<reference evidence="2" key="1">
    <citation type="journal article" date="2017" name="Front. Plant Sci.">
        <title>Climate Clever Clovers: New Paradigm to Reduce the Environmental Footprint of Ruminants by Breeding Low Methanogenic Forages Utilizing Haplotype Variation.</title>
        <authorList>
            <person name="Kaur P."/>
            <person name="Appels R."/>
            <person name="Bayer P.E."/>
            <person name="Keeble-Gagnere G."/>
            <person name="Wang J."/>
            <person name="Hirakawa H."/>
            <person name="Shirasawa K."/>
            <person name="Vercoe P."/>
            <person name="Stefanova K."/>
            <person name="Durmic Z."/>
            <person name="Nichols P."/>
            <person name="Revell C."/>
            <person name="Isobe S.N."/>
            <person name="Edwards D."/>
            <person name="Erskine W."/>
        </authorList>
    </citation>
    <scope>NUCLEOTIDE SEQUENCE [LARGE SCALE GENOMIC DNA]</scope>
    <source>
        <strain evidence="2">cv. Daliak</strain>
    </source>
</reference>
<dbReference type="EMBL" id="DF974117">
    <property type="protein sequence ID" value="GAU45361.1"/>
    <property type="molecule type" value="Genomic_DNA"/>
</dbReference>
<evidence type="ECO:0000313" key="2">
    <source>
        <dbReference type="Proteomes" id="UP000242715"/>
    </source>
</evidence>
<accession>A0A2Z6NMV3</accession>
<sequence length="97" mass="11049">MAANQPLLTCYGHLIKVLFRIAEPRLEFVNAVPLSMKSSASLAVEASLWQHMPLLYLLHNQQNVTKLRHEVVYFTCMHCISPFLSINMKPPLVLNNC</sequence>
<protein>
    <submittedName>
        <fullName evidence="1">Uncharacterized protein</fullName>
    </submittedName>
</protein>
<evidence type="ECO:0000313" key="1">
    <source>
        <dbReference type="EMBL" id="GAU45361.1"/>
    </source>
</evidence>
<dbReference type="Proteomes" id="UP000242715">
    <property type="component" value="Unassembled WGS sequence"/>
</dbReference>
<organism evidence="1 2">
    <name type="scientific">Trifolium subterraneum</name>
    <name type="common">Subterranean clover</name>
    <dbReference type="NCBI Taxonomy" id="3900"/>
    <lineage>
        <taxon>Eukaryota</taxon>
        <taxon>Viridiplantae</taxon>
        <taxon>Streptophyta</taxon>
        <taxon>Embryophyta</taxon>
        <taxon>Tracheophyta</taxon>
        <taxon>Spermatophyta</taxon>
        <taxon>Magnoliopsida</taxon>
        <taxon>eudicotyledons</taxon>
        <taxon>Gunneridae</taxon>
        <taxon>Pentapetalae</taxon>
        <taxon>rosids</taxon>
        <taxon>fabids</taxon>
        <taxon>Fabales</taxon>
        <taxon>Fabaceae</taxon>
        <taxon>Papilionoideae</taxon>
        <taxon>50 kb inversion clade</taxon>
        <taxon>NPAAA clade</taxon>
        <taxon>Hologalegina</taxon>
        <taxon>IRL clade</taxon>
        <taxon>Trifolieae</taxon>
        <taxon>Trifolium</taxon>
    </lineage>
</organism>
<proteinExistence type="predicted"/>
<keyword evidence="2" id="KW-1185">Reference proteome</keyword>
<name>A0A2Z6NMV3_TRISU</name>
<dbReference type="AlphaFoldDB" id="A0A2Z6NMV3"/>
<gene>
    <name evidence="1" type="ORF">TSUD_239100</name>
</gene>